<keyword evidence="3 10" id="KW-0812">Transmembrane</keyword>
<keyword evidence="5" id="KW-0677">Repeat</keyword>
<keyword evidence="9" id="KW-0325">Glycoprotein</keyword>
<keyword evidence="6 10" id="KW-1133">Transmembrane helix</keyword>
<evidence type="ECO:0000256" key="4">
    <source>
        <dbReference type="ARBA" id="ARBA00022729"/>
    </source>
</evidence>
<evidence type="ECO:0000313" key="13">
    <source>
        <dbReference type="Proteomes" id="UP000694886"/>
    </source>
</evidence>
<keyword evidence="4 11" id="KW-0732">Signal</keyword>
<dbReference type="Gramene" id="Tc10v2_t012700.1">
    <property type="protein sequence ID" value="Tc10v2_p012700.1"/>
    <property type="gene ID" value="Tc10v2_g012700"/>
</dbReference>
<dbReference type="InterPro" id="IPR032675">
    <property type="entry name" value="LRR_dom_sf"/>
</dbReference>
<comment type="subcellular location">
    <subcellularLocation>
        <location evidence="1">Membrane</location>
        <topology evidence="1">Single-pass type I membrane protein</topology>
    </subcellularLocation>
</comment>
<dbReference type="Gene3D" id="3.80.10.10">
    <property type="entry name" value="Ribonuclease Inhibitor"/>
    <property type="match status" value="2"/>
</dbReference>
<feature type="transmembrane region" description="Helical" evidence="10">
    <location>
        <begin position="167"/>
        <end position="189"/>
    </location>
</feature>
<feature type="signal peptide" evidence="11">
    <location>
        <begin position="1"/>
        <end position="25"/>
    </location>
</feature>
<dbReference type="Proteomes" id="UP000694886">
    <property type="component" value="Chromosome 10"/>
</dbReference>
<protein>
    <submittedName>
        <fullName evidence="14">Uncharacterized protein LOC108663575 isoform X2</fullName>
    </submittedName>
</protein>
<evidence type="ECO:0000256" key="10">
    <source>
        <dbReference type="SAM" id="Phobius"/>
    </source>
</evidence>
<feature type="domain" description="Leucine-rich repeat-containing N-terminal plant-type" evidence="12">
    <location>
        <begin position="46"/>
        <end position="86"/>
    </location>
</feature>
<evidence type="ECO:0000259" key="12">
    <source>
        <dbReference type="Pfam" id="PF08263"/>
    </source>
</evidence>
<reference evidence="13" key="1">
    <citation type="journal article" date="1997" name="Nucleic Acids Res.">
        <title>tRNAscan-SE: a program for improved detection of transfer RNA genes in genomic sequence.</title>
        <authorList>
            <person name="Lowe T.M."/>
            <person name="Eddy S.R."/>
        </authorList>
    </citation>
    <scope>NUCLEOTIDE SEQUENCE [LARGE SCALE GENOMIC DNA]</scope>
    <source>
        <strain evidence="13">r\B97-61/B2</strain>
    </source>
</reference>
<keyword evidence="2" id="KW-0433">Leucine-rich repeat</keyword>
<evidence type="ECO:0000256" key="5">
    <source>
        <dbReference type="ARBA" id="ARBA00022737"/>
    </source>
</evidence>
<evidence type="ECO:0000256" key="9">
    <source>
        <dbReference type="ARBA" id="ARBA00023180"/>
    </source>
</evidence>
<dbReference type="Pfam" id="PF08263">
    <property type="entry name" value="LRRNT_2"/>
    <property type="match status" value="1"/>
</dbReference>
<feature type="chain" id="PRO_5044232608" evidence="11">
    <location>
        <begin position="26"/>
        <end position="225"/>
    </location>
</feature>
<evidence type="ECO:0000256" key="11">
    <source>
        <dbReference type="SAM" id="SignalP"/>
    </source>
</evidence>
<gene>
    <name evidence="14" type="primary">LOC108663575</name>
</gene>
<reference evidence="14" key="2">
    <citation type="submission" date="2025-08" db="UniProtKB">
        <authorList>
            <consortium name="RefSeq"/>
        </authorList>
    </citation>
    <scope>IDENTIFICATION</scope>
</reference>
<name>A0AB32X2D2_THECC</name>
<sequence length="225" mass="25976">MTSTSMFLMLRSFLFLLIFFGLCQCMRIANGFNPSAREAKIQCIEKERHALLMVKQSLIDDYGHLSSWGNEDGNKDCCLWRGVRCSSRTRHVIKLDLSSPGTWDHDSFQHNSLRGKVPTGTQLQSLEASAFMGNQALYGPPITQQCPKNDTFQPQPPEEERDEFNRWFYVGMGIGFFMAFWGVFGTLLLKRSWRHAYFRLLDNWTDSLYVTSMLSSARLVRKFKS</sequence>
<evidence type="ECO:0000256" key="3">
    <source>
        <dbReference type="ARBA" id="ARBA00022692"/>
    </source>
</evidence>
<dbReference type="AlphaFoldDB" id="A0AB32X2D2"/>
<organism evidence="13 14">
    <name type="scientific">Theobroma cacao</name>
    <name type="common">Cacao</name>
    <name type="synonym">Cocoa</name>
    <dbReference type="NCBI Taxonomy" id="3641"/>
    <lineage>
        <taxon>Eukaryota</taxon>
        <taxon>Viridiplantae</taxon>
        <taxon>Streptophyta</taxon>
        <taxon>Embryophyta</taxon>
        <taxon>Tracheophyta</taxon>
        <taxon>Spermatophyta</taxon>
        <taxon>Magnoliopsida</taxon>
        <taxon>eudicotyledons</taxon>
        <taxon>Gunneridae</taxon>
        <taxon>Pentapetalae</taxon>
        <taxon>rosids</taxon>
        <taxon>malvids</taxon>
        <taxon>Malvales</taxon>
        <taxon>Malvaceae</taxon>
        <taxon>Byttnerioideae</taxon>
        <taxon>Theobroma</taxon>
    </lineage>
</organism>
<dbReference type="RefSeq" id="XP_017984221.1">
    <property type="nucleotide sequence ID" value="XM_018128732.1"/>
</dbReference>
<dbReference type="InterPro" id="IPR013210">
    <property type="entry name" value="LRR_N_plant-typ"/>
</dbReference>
<dbReference type="PANTHER" id="PTHR48063">
    <property type="entry name" value="LRR RECEPTOR-LIKE KINASE"/>
    <property type="match status" value="1"/>
</dbReference>
<evidence type="ECO:0000256" key="2">
    <source>
        <dbReference type="ARBA" id="ARBA00022614"/>
    </source>
</evidence>
<keyword evidence="7 10" id="KW-0472">Membrane</keyword>
<proteinExistence type="predicted"/>
<dbReference type="GO" id="GO:0016020">
    <property type="term" value="C:membrane"/>
    <property type="evidence" value="ECO:0007669"/>
    <property type="project" value="UniProtKB-SubCell"/>
</dbReference>
<dbReference type="GeneID" id="108663575"/>
<evidence type="ECO:0000256" key="1">
    <source>
        <dbReference type="ARBA" id="ARBA00004479"/>
    </source>
</evidence>
<accession>A0AB32X2D2</accession>
<dbReference type="InterPro" id="IPR046956">
    <property type="entry name" value="RLP23-like"/>
</dbReference>
<evidence type="ECO:0000313" key="14">
    <source>
        <dbReference type="RefSeq" id="XP_017984221.1"/>
    </source>
</evidence>
<keyword evidence="8" id="KW-0675">Receptor</keyword>
<evidence type="ECO:0000256" key="8">
    <source>
        <dbReference type="ARBA" id="ARBA00023170"/>
    </source>
</evidence>
<evidence type="ECO:0000256" key="6">
    <source>
        <dbReference type="ARBA" id="ARBA00022989"/>
    </source>
</evidence>
<dbReference type="PANTHER" id="PTHR48063:SF101">
    <property type="entry name" value="LRR RECEPTOR-LIKE SERINE_THREONINE-PROTEIN KINASE FLS2"/>
    <property type="match status" value="1"/>
</dbReference>
<evidence type="ECO:0000256" key="7">
    <source>
        <dbReference type="ARBA" id="ARBA00023136"/>
    </source>
</evidence>